<dbReference type="Pfam" id="PF20289">
    <property type="entry name" value="MComp1"/>
    <property type="match status" value="1"/>
</dbReference>
<evidence type="ECO:0000313" key="1">
    <source>
        <dbReference type="EMBL" id="MDH0657586.1"/>
    </source>
</evidence>
<name>A0AA42IM27_ACIJO</name>
<dbReference type="EMBL" id="JAOCDR010000069">
    <property type="protein sequence ID" value="MDH0657586.1"/>
    <property type="molecule type" value="Genomic_DNA"/>
</dbReference>
<evidence type="ECO:0000313" key="2">
    <source>
        <dbReference type="Proteomes" id="UP001161099"/>
    </source>
</evidence>
<organism evidence="1 2">
    <name type="scientific">Acinetobacter johnsonii</name>
    <dbReference type="NCBI Taxonomy" id="40214"/>
    <lineage>
        <taxon>Bacteria</taxon>
        <taxon>Pseudomonadati</taxon>
        <taxon>Pseudomonadota</taxon>
        <taxon>Gammaproteobacteria</taxon>
        <taxon>Moraxellales</taxon>
        <taxon>Moraxellaceae</taxon>
        <taxon>Acinetobacter</taxon>
    </lineage>
</organism>
<dbReference type="Proteomes" id="UP001161099">
    <property type="component" value="Unassembled WGS sequence"/>
</dbReference>
<dbReference type="AlphaFoldDB" id="A0AA42IM27"/>
<sequence length="151" mass="17755">MKLLSDDIDLNFLCSQYQQMQFHMFRSDDHLSFISCIVCLCDKSEDIVEHWQTIQNIVYVHNQPSKELVAWNVYLVFVTTGRIPTWQKYEIENNKFVARKIVLDSFLELPSIEQLGIELEKQLLGSDLKLNELVNEIVDLELPLKEYFRGA</sequence>
<reference evidence="1" key="1">
    <citation type="submission" date="2022-09" db="EMBL/GenBank/DDBJ databases">
        <title>Intensive care unit water sources are persistently colonized with multi-drug resistant bacteria and are the site of extensive horizontal gene transfer of antibiotic resistance genes.</title>
        <authorList>
            <person name="Diorio-Toth L."/>
        </authorList>
    </citation>
    <scope>NUCLEOTIDE SEQUENCE</scope>
    <source>
        <strain evidence="1">GD03851</strain>
    </source>
</reference>
<protein>
    <submittedName>
        <fullName evidence="1">Uncharacterized protein</fullName>
    </submittedName>
</protein>
<comment type="caution">
    <text evidence="1">The sequence shown here is derived from an EMBL/GenBank/DDBJ whole genome shotgun (WGS) entry which is preliminary data.</text>
</comment>
<dbReference type="RefSeq" id="WP_279698971.1">
    <property type="nucleotide sequence ID" value="NZ_JAOCDR010000069.1"/>
</dbReference>
<feature type="non-terminal residue" evidence="1">
    <location>
        <position position="151"/>
    </location>
</feature>
<proteinExistence type="predicted"/>
<gene>
    <name evidence="1" type="ORF">N5D11_15965</name>
</gene>
<dbReference type="InterPro" id="IPR046905">
    <property type="entry name" value="ABC-3C_MC1"/>
</dbReference>
<accession>A0AA42IM27</accession>